<dbReference type="InterPro" id="IPR027417">
    <property type="entry name" value="P-loop_NTPase"/>
</dbReference>
<keyword evidence="3" id="KW-1185">Reference proteome</keyword>
<proteinExistence type="predicted"/>
<protein>
    <submittedName>
        <fullName evidence="2">TIGR02680 family protein</fullName>
    </submittedName>
</protein>
<dbReference type="RefSeq" id="WP_336540191.1">
    <property type="nucleotide sequence ID" value="NZ_JBBAYL010000013.1"/>
</dbReference>
<comment type="caution">
    <text evidence="2">The sequence shown here is derived from an EMBL/GenBank/DDBJ whole genome shotgun (WGS) entry which is preliminary data.</text>
</comment>
<reference evidence="2 3" key="1">
    <citation type="submission" date="2024-03" db="EMBL/GenBank/DDBJ databases">
        <title>First Report of Pectobacterium brasiliscabiei causing potato scab in china.</title>
        <authorList>
            <person name="Handique U."/>
        </authorList>
    </citation>
    <scope>NUCLEOTIDE SEQUENCE [LARGE SCALE GENOMIC DNA]</scope>
    <source>
        <strain evidence="2 3">ZRIMU1503</strain>
    </source>
</reference>
<name>A0ABU8GEL3_9ACTN</name>
<feature type="region of interest" description="Disordered" evidence="1">
    <location>
        <begin position="742"/>
        <end position="788"/>
    </location>
</feature>
<gene>
    <name evidence="2" type="ORF">WB403_15625</name>
</gene>
<evidence type="ECO:0000256" key="1">
    <source>
        <dbReference type="SAM" id="MobiDB-lite"/>
    </source>
</evidence>
<dbReference type="SUPFAM" id="SSF52540">
    <property type="entry name" value="P-loop containing nucleoside triphosphate hydrolases"/>
    <property type="match status" value="1"/>
</dbReference>
<dbReference type="EMBL" id="JBBAYM010000009">
    <property type="protein sequence ID" value="MEI5610600.1"/>
    <property type="molecule type" value="Genomic_DNA"/>
</dbReference>
<dbReference type="Pfam" id="PF13558">
    <property type="entry name" value="SbcC_Walker_B"/>
    <property type="match status" value="1"/>
</dbReference>
<dbReference type="NCBIfam" id="TIGR02680">
    <property type="entry name" value="TIGR02680 family protein"/>
    <property type="match status" value="2"/>
</dbReference>
<accession>A0ABU8GEL3</accession>
<feature type="region of interest" description="Disordered" evidence="1">
    <location>
        <begin position="609"/>
        <end position="633"/>
    </location>
</feature>
<evidence type="ECO:0000313" key="2">
    <source>
        <dbReference type="EMBL" id="MEI5610600.1"/>
    </source>
</evidence>
<feature type="compositionally biased region" description="Gly residues" evidence="1">
    <location>
        <begin position="759"/>
        <end position="776"/>
    </location>
</feature>
<dbReference type="InterPro" id="IPR013496">
    <property type="entry name" value="CHP02680"/>
</dbReference>
<evidence type="ECO:0000313" key="3">
    <source>
        <dbReference type="Proteomes" id="UP001365781"/>
    </source>
</evidence>
<feature type="compositionally biased region" description="Basic and acidic residues" evidence="1">
    <location>
        <begin position="609"/>
        <end position="618"/>
    </location>
</feature>
<organism evidence="2 3">
    <name type="scientific">Streptomyces brasiliscabiei</name>
    <dbReference type="NCBI Taxonomy" id="2736302"/>
    <lineage>
        <taxon>Bacteria</taxon>
        <taxon>Bacillati</taxon>
        <taxon>Actinomycetota</taxon>
        <taxon>Actinomycetes</taxon>
        <taxon>Kitasatosporales</taxon>
        <taxon>Streptomycetaceae</taxon>
        <taxon>Streptomyces</taxon>
    </lineage>
</organism>
<sequence length="1440" mass="156845">MNSSPSPHRYRLHRAGIRNVWQYDEQEFAFGEGRLLLRGKNGAGKSKALEMLLPYLLDGDARALDATGTGRTTLLWLLLDGFERTNRLGYLWVEFARTDEEGTRRYLTLGAAVRASRSTRTAKPFFFTTPLRVGKELHLTPAGQPLPVDQLKSLVGPENVTDRAVEHRARVARELFGLTDAARYRNLLHLLHRLRRPTIGDRIDSGGLVSVLAETLPALDDEIVDKVARSLDDLDAVRADLGRLERTDQALRTFLTDYRGYLHGALRRRADEAAGELEQLARYRKAAGDAAGRSEALREREAELGARVETLEGEQADAETDLAALHASAGYRGLRELAEKRATVTALHSAATTAFKSLRQAHTNQEEAGRRLTAEAGRLGDELVELSTTHGDLVREAERSGLDPVHLGEPVAADAASEAPATTAELTSPEGDFHLVRHGQVPVVDTEACASGLRAWDARLDAAQPVIRNRSRSLTELGALMEKSERARREAREADAARERLEEQTDHARSRVERRLQEVARAGETYADSARAWTERLRSLTGLPLDAVDALVAHDPADGPLPARTPDDVTDAARSAVDPWLAELSEQRVALAVTLRELTAERDRLRVEHEEWERRTDPEPPPPPHRAAPRAPGTGAPLYRLVDFADGLAPDARAGLEAALEASGLLDAWVHADGTVLDPATRDTLLIPGAPAAGPTLARALRPVAAPDSGVGVEQVRRVLEAVALVGIGDRDRARYAGSVDAGSTAAGMDAVESPDVSGAGGPDGTGGTGGPGGTPADGPHTVLGTDGSWKLGIARGRHAKPAAEYVGAEVRAETRRRTLAELDRRLAVVEDESTRGEHGLRVLTEHRDQVAEALRRTPPARGLTDAWARTAEAERAADSLYGQAAAAAREAEQARTRAVAARRETEATASAHGLPADPTALDTVRLALRGLGQGTEQLRRRIRAVVKTADGHGAGRTEYERASAARRDAESDYTGALDRLDTARRTVRALEESLGATEQEIIAREAEAQRRLDAVGRQLPCVRQDLTDLHDERVRAEEDEKGRRDALVTQEAAALERGRRLRTALALPGVLKGAGLGTDEDGHDGEGLKSPDPIHADARERTRALRQLVEAVRHRLDAERRDVSDTTLLNRHTDLRDQLSGGYDATIEEHDGIKLCRLVDDHGPHDIALVGVRIAAQAAEARDRLTEREREVFQRFLTGELGDHLSSQVLAASALVAALNATLSTVRTSHGLGVTLDWKLADGAEADVKAAVDLLRSPSGLRTREQSEQLRDVLQRRIEDARRADPAAGYASHLRTALDYRDWFTFTPWVVDDAAPGSRRKLSGRTGMSQGEQRVLSYLVLFAASAAHFTSLAESAPHAPRLILLDDAFAKVDEPTHARLGRILVELDLDFVLTSERLIGNWPDVPSLHVYECLRDPHVRGVATLHYTWNGRQRRLVSV</sequence>
<dbReference type="Proteomes" id="UP001365781">
    <property type="component" value="Unassembled WGS sequence"/>
</dbReference>
<feature type="region of interest" description="Disordered" evidence="1">
    <location>
        <begin position="485"/>
        <end position="509"/>
    </location>
</feature>